<dbReference type="InterPro" id="IPR057736">
    <property type="entry name" value="SAF_PseI/NeuA/NeuB"/>
</dbReference>
<dbReference type="InterPro" id="IPR006190">
    <property type="entry name" value="SAF_AFP_Neu5Ac"/>
</dbReference>
<dbReference type="InterPro" id="IPR013132">
    <property type="entry name" value="PseI/NeuA/B-like_N"/>
</dbReference>
<reference evidence="2" key="1">
    <citation type="submission" date="2020-05" db="EMBL/GenBank/DDBJ databases">
        <authorList>
            <person name="Chiriac C."/>
            <person name="Salcher M."/>
            <person name="Ghai R."/>
            <person name="Kavagutti S V."/>
        </authorList>
    </citation>
    <scope>NUCLEOTIDE SEQUENCE</scope>
</reference>
<protein>
    <submittedName>
        <fullName evidence="2">Unannotated protein</fullName>
    </submittedName>
</protein>
<dbReference type="PANTHER" id="PTHR42966:SF1">
    <property type="entry name" value="SIALIC ACID SYNTHASE"/>
    <property type="match status" value="1"/>
</dbReference>
<accession>A0A6J6E2N5</accession>
<dbReference type="AlphaFoldDB" id="A0A6J6E2N5"/>
<evidence type="ECO:0000259" key="1">
    <source>
        <dbReference type="PROSITE" id="PS50844"/>
    </source>
</evidence>
<proteinExistence type="predicted"/>
<organism evidence="2">
    <name type="scientific">freshwater metagenome</name>
    <dbReference type="NCBI Taxonomy" id="449393"/>
    <lineage>
        <taxon>unclassified sequences</taxon>
        <taxon>metagenomes</taxon>
        <taxon>ecological metagenomes</taxon>
    </lineage>
</organism>
<dbReference type="InterPro" id="IPR036732">
    <property type="entry name" value="AFP_Neu5c_C_sf"/>
</dbReference>
<dbReference type="Pfam" id="PF03102">
    <property type="entry name" value="NeuB"/>
    <property type="match status" value="1"/>
</dbReference>
<dbReference type="SMART" id="SM00858">
    <property type="entry name" value="SAF"/>
    <property type="match status" value="1"/>
</dbReference>
<name>A0A6J6E2N5_9ZZZZ</name>
<gene>
    <name evidence="2" type="ORF">UFOPK1740_00101</name>
</gene>
<feature type="domain" description="AFP-like" evidence="1">
    <location>
        <begin position="281"/>
        <end position="335"/>
    </location>
</feature>
<dbReference type="GO" id="GO:0016051">
    <property type="term" value="P:carbohydrate biosynthetic process"/>
    <property type="evidence" value="ECO:0007669"/>
    <property type="project" value="InterPro"/>
</dbReference>
<sequence>MSVIVIAEAGVNHNGDIKIAKSLVDVAVDAKADIVKFQTFSAERQVTKNASKAAYQRETTASDETQYSMLKKLELNVEMHVELISYCKSRNIEFLSTGFDIQSVDLLQNLGQRLFKIPSGEITNYSYLKHIGELRKPVILSTGMSDLNEIKSALDIFEKTGLPKNFITILHCTTSYPAPMIDVNLKAMQTIHKEFDVAVGYSDHTLGIEISIAAVALGASIIEKHFTLDRNLYGPDHKSSLEPKELKEMVKAIRNIELALGDGVKQMMPSEKSNRAIVRKSLVAIKEIKSGDVFSLDNVAAKRPGNGISPMNWNKIVGKKSKRNYLVDDLITDES</sequence>
<dbReference type="SUPFAM" id="SSF51569">
    <property type="entry name" value="Aldolase"/>
    <property type="match status" value="1"/>
</dbReference>
<dbReference type="GO" id="GO:0047444">
    <property type="term" value="F:N-acylneuraminate-9-phosphate synthase activity"/>
    <property type="evidence" value="ECO:0007669"/>
    <property type="project" value="TreeGrafter"/>
</dbReference>
<dbReference type="PANTHER" id="PTHR42966">
    <property type="entry name" value="N-ACETYLNEURAMINATE SYNTHASE"/>
    <property type="match status" value="1"/>
</dbReference>
<dbReference type="InterPro" id="IPR051690">
    <property type="entry name" value="PseI-like"/>
</dbReference>
<dbReference type="InterPro" id="IPR013974">
    <property type="entry name" value="SAF"/>
</dbReference>
<dbReference type="InterPro" id="IPR020007">
    <property type="entry name" value="NeuB/NeuA"/>
</dbReference>
<dbReference type="Gene3D" id="3.90.1210.10">
    <property type="entry name" value="Antifreeze-like/N-acetylneuraminic acid synthase C-terminal domain"/>
    <property type="match status" value="1"/>
</dbReference>
<dbReference type="NCBIfam" id="TIGR03569">
    <property type="entry name" value="NeuB_NnaB"/>
    <property type="match status" value="1"/>
</dbReference>
<dbReference type="PROSITE" id="PS50844">
    <property type="entry name" value="AFP_LIKE"/>
    <property type="match status" value="1"/>
</dbReference>
<dbReference type="Gene3D" id="3.20.20.70">
    <property type="entry name" value="Aldolase class I"/>
    <property type="match status" value="1"/>
</dbReference>
<evidence type="ECO:0000313" key="2">
    <source>
        <dbReference type="EMBL" id="CAB4569529.1"/>
    </source>
</evidence>
<dbReference type="SUPFAM" id="SSF51269">
    <property type="entry name" value="AFP III-like domain"/>
    <property type="match status" value="1"/>
</dbReference>
<dbReference type="InterPro" id="IPR013785">
    <property type="entry name" value="Aldolase_TIM"/>
</dbReference>
<dbReference type="Pfam" id="PF08666">
    <property type="entry name" value="SAF"/>
    <property type="match status" value="1"/>
</dbReference>
<dbReference type="CDD" id="cd11615">
    <property type="entry name" value="SAF_NeuB_like"/>
    <property type="match status" value="1"/>
</dbReference>
<dbReference type="EMBL" id="CAEZTU010000002">
    <property type="protein sequence ID" value="CAB4569529.1"/>
    <property type="molecule type" value="Genomic_DNA"/>
</dbReference>